<dbReference type="RefSeq" id="XP_022257697.1">
    <property type="nucleotide sequence ID" value="XM_022401989.1"/>
</dbReference>
<dbReference type="PANTHER" id="PTHR12412">
    <property type="entry name" value="CAP BINDING PROTEIN"/>
    <property type="match status" value="1"/>
</dbReference>
<dbReference type="SUPFAM" id="SSF48371">
    <property type="entry name" value="ARM repeat"/>
    <property type="match status" value="3"/>
</dbReference>
<dbReference type="InterPro" id="IPR013273">
    <property type="entry name" value="ADAMTS/ADAMTS-like"/>
</dbReference>
<dbReference type="PANTHER" id="PTHR12412:SF2">
    <property type="entry name" value="NUCLEAR CAP-BINDING PROTEIN SUBUNIT 1"/>
    <property type="match status" value="1"/>
</dbReference>
<proteinExistence type="inferred from homology"/>
<dbReference type="InterPro" id="IPR003599">
    <property type="entry name" value="Ig_sub"/>
</dbReference>
<dbReference type="InterPro" id="IPR016024">
    <property type="entry name" value="ARM-type_fold"/>
</dbReference>
<evidence type="ECO:0000259" key="15">
    <source>
        <dbReference type="PROSITE" id="PS50835"/>
    </source>
</evidence>
<feature type="region of interest" description="Disordered" evidence="13">
    <location>
        <begin position="1060"/>
        <end position="1082"/>
    </location>
</feature>
<dbReference type="InterPro" id="IPR027159">
    <property type="entry name" value="CBP80"/>
</dbReference>
<evidence type="ECO:0000256" key="13">
    <source>
        <dbReference type="SAM" id="MobiDB-lite"/>
    </source>
</evidence>
<dbReference type="CDD" id="cd00096">
    <property type="entry name" value="Ig"/>
    <property type="match status" value="1"/>
</dbReference>
<feature type="compositionally biased region" description="Basic and acidic residues" evidence="13">
    <location>
        <begin position="973"/>
        <end position="982"/>
    </location>
</feature>
<dbReference type="SMART" id="SM00409">
    <property type="entry name" value="IG"/>
    <property type="match status" value="2"/>
</dbReference>
<accession>A0ABM1TP91</accession>
<comment type="subcellular location">
    <subcellularLocation>
        <location evidence="1">Nucleus</location>
    </subcellularLocation>
    <subcellularLocation>
        <location evidence="2">Secreted</location>
    </subcellularLocation>
</comment>
<keyword evidence="16" id="KW-1185">Reference proteome</keyword>
<feature type="region of interest" description="Disordered" evidence="13">
    <location>
        <begin position="2016"/>
        <end position="2038"/>
    </location>
</feature>
<dbReference type="InterPro" id="IPR013783">
    <property type="entry name" value="Ig-like_fold"/>
</dbReference>
<evidence type="ECO:0000256" key="5">
    <source>
        <dbReference type="ARBA" id="ARBA00019879"/>
    </source>
</evidence>
<evidence type="ECO:0000256" key="3">
    <source>
        <dbReference type="ARBA" id="ARBA00007413"/>
    </source>
</evidence>
<dbReference type="InterPro" id="IPR036383">
    <property type="entry name" value="TSP1_rpt_sf"/>
</dbReference>
<evidence type="ECO:0000256" key="8">
    <source>
        <dbReference type="ARBA" id="ARBA00023042"/>
    </source>
</evidence>
<dbReference type="Pfam" id="PF09088">
    <property type="entry name" value="MIF4G_like"/>
    <property type="match status" value="1"/>
</dbReference>
<dbReference type="InterPro" id="IPR013098">
    <property type="entry name" value="Ig_I-set"/>
</dbReference>
<organism evidence="16 17">
    <name type="scientific">Limulus polyphemus</name>
    <name type="common">Atlantic horseshoe crab</name>
    <dbReference type="NCBI Taxonomy" id="6850"/>
    <lineage>
        <taxon>Eukaryota</taxon>
        <taxon>Metazoa</taxon>
        <taxon>Ecdysozoa</taxon>
        <taxon>Arthropoda</taxon>
        <taxon>Chelicerata</taxon>
        <taxon>Merostomata</taxon>
        <taxon>Xiphosura</taxon>
        <taxon>Limulidae</taxon>
        <taxon>Limulus</taxon>
    </lineage>
</organism>
<dbReference type="Pfam" id="PF13927">
    <property type="entry name" value="Ig_3"/>
    <property type="match status" value="1"/>
</dbReference>
<dbReference type="GeneID" id="106472631"/>
<dbReference type="InterPro" id="IPR003598">
    <property type="entry name" value="Ig_sub2"/>
</dbReference>
<dbReference type="PROSITE" id="PS50835">
    <property type="entry name" value="IG_LIKE"/>
    <property type="match status" value="2"/>
</dbReference>
<dbReference type="Gene3D" id="2.60.40.10">
    <property type="entry name" value="Immunoglobulins"/>
    <property type="match status" value="2"/>
</dbReference>
<keyword evidence="10" id="KW-0508">mRNA splicing</keyword>
<feature type="compositionally biased region" description="Acidic residues" evidence="13">
    <location>
        <begin position="2020"/>
        <end position="2031"/>
    </location>
</feature>
<reference evidence="17" key="1">
    <citation type="submission" date="2025-08" db="UniProtKB">
        <authorList>
            <consortium name="RefSeq"/>
        </authorList>
    </citation>
    <scope>IDENTIFICATION</scope>
    <source>
        <tissue evidence="17">Muscle</tissue>
    </source>
</reference>
<keyword evidence="7" id="KW-0507">mRNA processing</keyword>
<feature type="compositionally biased region" description="Basic residues" evidence="13">
    <location>
        <begin position="1021"/>
        <end position="1031"/>
    </location>
</feature>
<dbReference type="InterPro" id="IPR015172">
    <property type="entry name" value="MIF4G-like_typ-1"/>
</dbReference>
<evidence type="ECO:0000256" key="7">
    <source>
        <dbReference type="ARBA" id="ARBA00022664"/>
    </source>
</evidence>
<dbReference type="SMART" id="SM00209">
    <property type="entry name" value="TSP1"/>
    <property type="match status" value="10"/>
</dbReference>
<dbReference type="Pfam" id="PF02854">
    <property type="entry name" value="MIF4G"/>
    <property type="match status" value="1"/>
</dbReference>
<dbReference type="Pfam" id="PF19236">
    <property type="entry name" value="ADAMTS_CR_3"/>
    <property type="match status" value="1"/>
</dbReference>
<evidence type="ECO:0000256" key="14">
    <source>
        <dbReference type="SAM" id="SignalP"/>
    </source>
</evidence>
<evidence type="ECO:0000256" key="1">
    <source>
        <dbReference type="ARBA" id="ARBA00004123"/>
    </source>
</evidence>
<dbReference type="Pfam" id="PF00090">
    <property type="entry name" value="TSP_1"/>
    <property type="match status" value="1"/>
</dbReference>
<protein>
    <recommendedName>
        <fullName evidence="5">Nuclear cap-binding protein subunit 1</fullName>
    </recommendedName>
    <alternativeName>
        <fullName evidence="12">80 kDa nuclear cap-binding protein</fullName>
    </alternativeName>
</protein>
<comment type="subunit">
    <text evidence="4">Component of the nuclear cap-binding complex (CBC), a heterodimer composed of Cbp80 and Cbp20 that interacts with m7GpppG-capped RNA.</text>
</comment>
<dbReference type="SMART" id="SM00408">
    <property type="entry name" value="IGc2"/>
    <property type="match status" value="2"/>
</dbReference>
<dbReference type="SMART" id="SM00543">
    <property type="entry name" value="MIF4G"/>
    <property type="match status" value="1"/>
</dbReference>
<comment type="similarity">
    <text evidence="3">Belongs to the NCBP1 family.</text>
</comment>
<dbReference type="Gene3D" id="2.20.100.10">
    <property type="entry name" value="Thrombospondin type-1 (TSP1) repeat"/>
    <property type="match status" value="10"/>
</dbReference>
<dbReference type="InterPro" id="IPR003890">
    <property type="entry name" value="MIF4G-like_typ-3"/>
</dbReference>
<dbReference type="SUPFAM" id="SSF82895">
    <property type="entry name" value="TSP-1 type 1 repeat"/>
    <property type="match status" value="10"/>
</dbReference>
<dbReference type="PRINTS" id="PR01857">
    <property type="entry name" value="ADAMTSFAMILY"/>
</dbReference>
<keyword evidence="6" id="KW-0964">Secreted</keyword>
<dbReference type="InterPro" id="IPR045371">
    <property type="entry name" value="ADAMTS_CR_3"/>
</dbReference>
<feature type="region of interest" description="Disordered" evidence="13">
    <location>
        <begin position="1126"/>
        <end position="1148"/>
    </location>
</feature>
<evidence type="ECO:0000256" key="6">
    <source>
        <dbReference type="ARBA" id="ARBA00022525"/>
    </source>
</evidence>
<dbReference type="PROSITE" id="PS50092">
    <property type="entry name" value="TSP1"/>
    <property type="match status" value="8"/>
</dbReference>
<dbReference type="SUPFAM" id="SSF48726">
    <property type="entry name" value="Immunoglobulin"/>
    <property type="match status" value="2"/>
</dbReference>
<dbReference type="Pfam" id="PF19030">
    <property type="entry name" value="TSP1_ADAMTS"/>
    <property type="match status" value="9"/>
</dbReference>
<keyword evidence="8" id="KW-0506">mRNA capping</keyword>
<dbReference type="InterPro" id="IPR007110">
    <property type="entry name" value="Ig-like_dom"/>
</dbReference>
<feature type="chain" id="PRO_5046963832" description="Nuclear cap-binding protein subunit 1" evidence="14">
    <location>
        <begin position="31"/>
        <end position="2138"/>
    </location>
</feature>
<name>A0ABM1TP91_LIMPO</name>
<evidence type="ECO:0000256" key="2">
    <source>
        <dbReference type="ARBA" id="ARBA00004613"/>
    </source>
</evidence>
<keyword evidence="9" id="KW-1015">Disulfide bond</keyword>
<dbReference type="Gene3D" id="1.25.40.180">
    <property type="match status" value="3"/>
</dbReference>
<evidence type="ECO:0000256" key="10">
    <source>
        <dbReference type="ARBA" id="ARBA00023187"/>
    </source>
</evidence>
<sequence length="2138" mass="242951">MASEQPRLCHICLIRTLSILLACLSVGLRGERLRDGAEKKASEFRPEILKTRDSELIGWSEWSDWSMCSRSCDGGVTYQLRRCIDKSECKGDPVRYHICNMEGCPEQKDFRGTQCTAFNDVPYRGQLYEWLPFYDSEDTCALTCQAKENEFVAKLAQKVKDGTRCRQGSLDMCVDGKCMPVGCDLQLGSNKTIDKCGVCGGDGSTCRQPNYVWKEIHMSPCSVTCGGGFLMSRAVCKNDITGKEVTEMLCDPTVKPRPQVQKCNIEHCPAEWIAESWESCSTSCGGGIQTRSVFCAQGGSNGTSMRISDTSCSQKKPINQRSCNTQSCTRWTVKPWSGCSVTCGQGMQTRNVICYDHKGSISGECDYRTRPETKRTCTSEITCPLNEKSVPNINPQEDAPPEHFGALPWTQQSFDPSEVSKDPWFVVSDWQSCSVTCGEGIRRRFVECKIFLEFSRSVANLPDRECPGRRPSDVEKCFSRPCALDQNKDEADNSIDEEKNKADRFFDGKHGIPLDATVQSRLGGKVGIEVTYSWRKAGFTPCSASCLGGIQESIIQCIRDHDQATVSSLLCDINKKPRAITQTCNDHACPPRWNVSDFSACSKPCGGGLQNRGVQCIHEVTRGAANTLVVASSLCPQPPPRVQQICNVNDCPSRWRAEPYNKCSKRCGGGLKTRKIKCEKELAFGRIVSQPPSMCPKKRPRTEKYCNIRKCNIDTGKVPYIKTSDQNYVQKNPIKKLKLKVGGHAVLFENTIIKIRCPARNFNKSLIIWYKDKHKIEESKKFKISRRGALRIRHLTPEDNGKYSCVAAPAKANIMLVVKPLPPGYDEEKMVEKLNNKSHCSNAACSVENTQISSIESNKFIQQFPKQKVYLKTGGYASLFHGTKLKLRCAYPSKNSFPVEWYKDKNKIQLSHKYSITSSGKLKVRHLVKEDSGRYTCIVGPIKSDIFISVKHSSPKYGLSREAEDRYISKMKEDSYSHENSDHASAGKAHPNHANFANRPNVQKPGMKSFFGQDSQERSKNRQQGKFRTKSQKYPSYSSSTEDKHYPKIFDTWEYQNGGALFSDQESDGINPGSPPGGYGILDVPQDENEDQLHSGAASTYSLPHLRQLLINLRETLGGSSILESIDDSREESSTQEKDSPVGPLANSIFLGNGNPENLKFDWDVTEWSLCSHSCGGNGYQVRASQCIVRLNNISRTVENNICDDAGLDPPLTIQKCGLDKCPHWETGQWSEVEEESFFSGETTTQICGKAECSENTCFERNTAYQERKLHCRLLNGTEVDVHHCKDKTRPRRRRECYNDQCKGVWKVGEWSECTVTCGDDGFRTRILQCVWFGTKEAAGDACREQPRPSVIQKCTRPPCTLDECPRKRRRVRSEPRDIEDRLESLITRVGEKSTSSLESNLEGLAGVLEADLPSYRSKILRILSDCVTRMPEKTTIYTTLVGLLNARNYNFGGEFVELLVKNFKEYLKNCQFDEARSTLRFLADLVNCNVISIGSLMNLIESMVEVTQEDSIPQVRSDWFVYAVLSCLPWVGRELYEKKDIELDGLMRKIETYVSKRQKVHHSALRVWQSDIPHPQEEYLDCLWAQIVKLQGDKWIERHIIRPYLAFDGVLCEALQHNIPQLTIPPHHDECTYPFPFVVFRFFDYTDCPEGPILPGAHSIERFLIEEHLHRIIDQNYEDRKACAGALLSFPGKHKLPIEYMITEVIFSQLFTLPVPKYLEIFHGSLILELCRVQPSTMPQALAQAVEMLYDRLDTMNVDCIDRFASWFAYHLNNFQFRWSWDDWKPAANLDPLHPKTKFMQNALQKCLRLSYQQRLVELLPEELSHVIPKLPTPYYKYSSEGAGSLPGTMVAHQLASAIKEKCTPEEALLLIKDLPNPLHDDDVEPTHNPLKIEVFVQTLLNLASKSFSHCFAAIAKFHYVFRMLASSEEAQICILRSMFELWKNHQQMMCVFIDKLLKTQILECSAVANWVFSKEMAPEFTKGYVWEILHLTIKKMIRHVEKMQTELSEARVRLQKAEEDDEDSGDDSDKDIPTEEMIERKEERYDTAQSDLKNLFLIIFQRFIMILTEHIAQCEAEGKNFKNFWFKWTTGRLLSVFFQHHEQVFKYIGTLESLLFTSDIDQNILSIFQQFCALKS</sequence>
<evidence type="ECO:0000313" key="16">
    <source>
        <dbReference type="Proteomes" id="UP000694941"/>
    </source>
</evidence>
<feature type="compositionally biased region" description="Basic and acidic residues" evidence="13">
    <location>
        <begin position="1127"/>
        <end position="1140"/>
    </location>
</feature>
<keyword evidence="11" id="KW-0539">Nucleus</keyword>
<feature type="region of interest" description="Disordered" evidence="13">
    <location>
        <begin position="973"/>
        <end position="1043"/>
    </location>
</feature>
<feature type="domain" description="Ig-like" evidence="15">
    <location>
        <begin position="719"/>
        <end position="815"/>
    </location>
</feature>
<evidence type="ECO:0000256" key="12">
    <source>
        <dbReference type="ARBA" id="ARBA00030965"/>
    </source>
</evidence>
<feature type="signal peptide" evidence="14">
    <location>
        <begin position="1"/>
        <end position="30"/>
    </location>
</feature>
<dbReference type="Pfam" id="PF09090">
    <property type="entry name" value="MIF4G_like_2"/>
    <property type="match status" value="1"/>
</dbReference>
<evidence type="ECO:0000256" key="11">
    <source>
        <dbReference type="ARBA" id="ARBA00023242"/>
    </source>
</evidence>
<evidence type="ECO:0000313" key="17">
    <source>
        <dbReference type="RefSeq" id="XP_022257697.1"/>
    </source>
</evidence>
<keyword evidence="14" id="KW-0732">Signal</keyword>
<evidence type="ECO:0000256" key="9">
    <source>
        <dbReference type="ARBA" id="ARBA00023157"/>
    </source>
</evidence>
<feature type="domain" description="Ig-like" evidence="15">
    <location>
        <begin position="865"/>
        <end position="949"/>
    </location>
</feature>
<dbReference type="InterPro" id="IPR036179">
    <property type="entry name" value="Ig-like_dom_sf"/>
</dbReference>
<dbReference type="InterPro" id="IPR000884">
    <property type="entry name" value="TSP1_rpt"/>
</dbReference>
<dbReference type="InterPro" id="IPR015174">
    <property type="entry name" value="MIF4G-like_typ-2"/>
</dbReference>
<dbReference type="Proteomes" id="UP000694941">
    <property type="component" value="Unplaced"/>
</dbReference>
<gene>
    <name evidence="17" type="primary">LOC106472631</name>
</gene>
<evidence type="ECO:0000256" key="4">
    <source>
        <dbReference type="ARBA" id="ARBA00011361"/>
    </source>
</evidence>
<dbReference type="Pfam" id="PF07679">
    <property type="entry name" value="I-set"/>
    <property type="match status" value="1"/>
</dbReference>